<evidence type="ECO:0000256" key="4">
    <source>
        <dbReference type="ARBA" id="ARBA00023125"/>
    </source>
</evidence>
<dbReference type="SUPFAM" id="SSF49785">
    <property type="entry name" value="Galactose-binding domain-like"/>
    <property type="match status" value="1"/>
</dbReference>
<dbReference type="InterPro" id="IPR039425">
    <property type="entry name" value="RNA_pol_sigma-70-like"/>
</dbReference>
<feature type="compositionally biased region" description="Pro residues" evidence="6">
    <location>
        <begin position="527"/>
        <end position="623"/>
    </location>
</feature>
<dbReference type="PRINTS" id="PR01217">
    <property type="entry name" value="PRICHEXTENSN"/>
</dbReference>
<dbReference type="InterPro" id="IPR041916">
    <property type="entry name" value="Anti_sigma_zinc_sf"/>
</dbReference>
<dbReference type="EMBL" id="JBHTRV010000051">
    <property type="protein sequence ID" value="MFE5985417.1"/>
    <property type="molecule type" value="Genomic_DNA"/>
</dbReference>
<accession>A0ABW6J8M5</accession>
<dbReference type="PANTHER" id="PTHR43133">
    <property type="entry name" value="RNA POLYMERASE ECF-TYPE SIGMA FACTO"/>
    <property type="match status" value="1"/>
</dbReference>
<dbReference type="Pfam" id="PF04542">
    <property type="entry name" value="Sigma70_r2"/>
    <property type="match status" value="1"/>
</dbReference>
<dbReference type="Proteomes" id="UP001600424">
    <property type="component" value="Unassembled WGS sequence"/>
</dbReference>
<feature type="compositionally biased region" description="Basic and acidic residues" evidence="6">
    <location>
        <begin position="149"/>
        <end position="166"/>
    </location>
</feature>
<feature type="region of interest" description="Disordered" evidence="6">
    <location>
        <begin position="527"/>
        <end position="624"/>
    </location>
</feature>
<dbReference type="InterPro" id="IPR007627">
    <property type="entry name" value="RNA_pol_sigma70_r2"/>
</dbReference>
<dbReference type="SMART" id="SM00776">
    <property type="entry name" value="NPCBM"/>
    <property type="match status" value="1"/>
</dbReference>
<dbReference type="SUPFAM" id="SSF88946">
    <property type="entry name" value="Sigma2 domain of RNA polymerase sigma factors"/>
    <property type="match status" value="1"/>
</dbReference>
<dbReference type="NCBIfam" id="TIGR02937">
    <property type="entry name" value="sigma70-ECF"/>
    <property type="match status" value="1"/>
</dbReference>
<feature type="compositionally biased region" description="Low complexity" evidence="6">
    <location>
        <begin position="138"/>
        <end position="148"/>
    </location>
</feature>
<dbReference type="InterPro" id="IPR008979">
    <property type="entry name" value="Galactose-bd-like_sf"/>
</dbReference>
<evidence type="ECO:0000256" key="3">
    <source>
        <dbReference type="ARBA" id="ARBA00023082"/>
    </source>
</evidence>
<organism evidence="8 9">
    <name type="scientific">Streptomyces wedmorensis</name>
    <dbReference type="NCBI Taxonomy" id="43759"/>
    <lineage>
        <taxon>Bacteria</taxon>
        <taxon>Bacillati</taxon>
        <taxon>Actinomycetota</taxon>
        <taxon>Actinomycetes</taxon>
        <taxon>Kitasatosporales</taxon>
        <taxon>Streptomycetaceae</taxon>
        <taxon>Streptomyces</taxon>
    </lineage>
</organism>
<evidence type="ECO:0000259" key="7">
    <source>
        <dbReference type="SMART" id="SM00776"/>
    </source>
</evidence>
<keyword evidence="2" id="KW-0805">Transcription regulation</keyword>
<keyword evidence="5" id="KW-0804">Transcription</keyword>
<feature type="region of interest" description="Disordered" evidence="6">
    <location>
        <begin position="125"/>
        <end position="178"/>
    </location>
</feature>
<evidence type="ECO:0000313" key="8">
    <source>
        <dbReference type="EMBL" id="MFE5985417.1"/>
    </source>
</evidence>
<dbReference type="InterPro" id="IPR013324">
    <property type="entry name" value="RNA_pol_sigma_r3/r4-like"/>
</dbReference>
<evidence type="ECO:0000256" key="6">
    <source>
        <dbReference type="SAM" id="MobiDB-lite"/>
    </source>
</evidence>
<keyword evidence="9" id="KW-1185">Reference proteome</keyword>
<proteinExistence type="inferred from homology"/>
<reference evidence="8 9" key="1">
    <citation type="submission" date="2024-09" db="EMBL/GenBank/DDBJ databases">
        <title>The Natural Products Discovery Center: Release of the First 8490 Sequenced Strains for Exploring Actinobacteria Biosynthetic Diversity.</title>
        <authorList>
            <person name="Kalkreuter E."/>
            <person name="Kautsar S.A."/>
            <person name="Yang D."/>
            <person name="Bader C.D."/>
            <person name="Teijaro C.N."/>
            <person name="Fluegel L."/>
            <person name="Davis C.M."/>
            <person name="Simpson J.R."/>
            <person name="Lauterbach L."/>
            <person name="Steele A.D."/>
            <person name="Gui C."/>
            <person name="Meng S."/>
            <person name="Li G."/>
            <person name="Viehrig K."/>
            <person name="Ye F."/>
            <person name="Su P."/>
            <person name="Kiefer A.F."/>
            <person name="Nichols A."/>
            <person name="Cepeda A.J."/>
            <person name="Yan W."/>
            <person name="Fan B."/>
            <person name="Jiang Y."/>
            <person name="Adhikari A."/>
            <person name="Zheng C.-J."/>
            <person name="Schuster L."/>
            <person name="Cowan T.M."/>
            <person name="Smanski M.J."/>
            <person name="Chevrette M.G."/>
            <person name="De Carvalho L.P.S."/>
            <person name="Shen B."/>
        </authorList>
    </citation>
    <scope>NUCLEOTIDE SEQUENCE [LARGE SCALE GENOMIC DNA]</scope>
    <source>
        <strain evidence="8 9">NPDC056472</strain>
    </source>
</reference>
<feature type="region of interest" description="Disordered" evidence="6">
    <location>
        <begin position="1"/>
        <end position="67"/>
    </location>
</feature>
<comment type="similarity">
    <text evidence="1">Belongs to the sigma-70 factor family. ECF subfamily.</text>
</comment>
<dbReference type="RefSeq" id="WP_386251440.1">
    <property type="nucleotide sequence ID" value="NZ_JBHTRV010000051.1"/>
</dbReference>
<dbReference type="InterPro" id="IPR013325">
    <property type="entry name" value="RNA_pol_sigma_r2"/>
</dbReference>
<keyword evidence="4" id="KW-0238">DNA-binding</keyword>
<dbReference type="PANTHER" id="PTHR43133:SF8">
    <property type="entry name" value="RNA POLYMERASE SIGMA FACTOR HI_1459-RELATED"/>
    <property type="match status" value="1"/>
</dbReference>
<evidence type="ECO:0000256" key="5">
    <source>
        <dbReference type="ARBA" id="ARBA00023163"/>
    </source>
</evidence>
<keyword evidence="3" id="KW-0731">Sigma factor</keyword>
<feature type="domain" description="Glycosyl hydrolase family 98 putative carbohydrate-binding module" evidence="7">
    <location>
        <begin position="621"/>
        <end position="767"/>
    </location>
</feature>
<gene>
    <name evidence="8" type="ORF">ACFQ63_37700</name>
</gene>
<protein>
    <submittedName>
        <fullName evidence="8">Sigma-70 family RNA polymerase sigma factor</fullName>
    </submittedName>
</protein>
<feature type="compositionally biased region" description="Low complexity" evidence="6">
    <location>
        <begin position="37"/>
        <end position="51"/>
    </location>
</feature>
<name>A0ABW6J8M5_STRWE</name>
<sequence>MSGDGRDEPLGDGGGTEPGGRPPRQVPSQGGPGGLSGASAGAGAVGPASVPGQGGAMAQRGPAEPFDRTEHIHHADRAAQVDHVDHVDHLDHFDHLNHLDRTDASVPQQREGKAFGAAGQVAGGFAGRAGTGPEYLDSPDAAASASPDARADADIHGDGGDIHGGDGADGEDGSEGVLPPPVALPPSDSELVQLMRDGDGSAYEELFRRHSDAVRRYARTCCRDAHTADDLTAEVFARTLQAVRGGAGPEQAVRAYLMTTVRRVAANWARTQKREHLVEDFAVFAAEAARSSEVSDQSVSFGAGMDLGADVLAMHEAEQSLAMQAFRSLPERWQAVLWHTTVEEESPSDVAPLFGLTANATAVLASRAREGLKQAYLQAHVSQSLTAGGDCARYADRLGAYARGGLRMRAERGLRKHLDECAKCRLAAGELAHVNAGIPALLPIAVIGWFAAGYSLKAAGVVAGGTAAAAGAGAAAAASGSSGGAASGGAAAEGLGAPAKAGIAAAIAVAAAAGLVWAMAGDPQPVAAPKPAPPAVTPIVPPEPAPPPKPTPKPVPPPPPVRSEPPAPSPTPTPEKPSPRPKPTPTPTPKPTPPPSPEQTPKPTPTPTPEKPAPKPSAPPAPPSVYRISELRYGIFGDGTKPEVSLSDSSWMWQRSNLFIGGTPYAHGVSVHAPSSLLIDLNRQCTAYDAVVGVDDLSALLGVGGVRFSVYGDDERLWRSDVVRAGDPPLPVHVDITGRSTLRLVVEEHTPFGRAAVADWADSRISCS</sequence>
<dbReference type="Gene3D" id="1.10.10.1320">
    <property type="entry name" value="Anti-sigma factor, zinc-finger domain"/>
    <property type="match status" value="1"/>
</dbReference>
<evidence type="ECO:0000256" key="1">
    <source>
        <dbReference type="ARBA" id="ARBA00010641"/>
    </source>
</evidence>
<dbReference type="InterPro" id="IPR013222">
    <property type="entry name" value="Glyco_hyd_98_carb-bd"/>
</dbReference>
<dbReference type="Gene3D" id="2.60.120.1060">
    <property type="entry name" value="NPCBM/NEW2 domain"/>
    <property type="match status" value="1"/>
</dbReference>
<comment type="caution">
    <text evidence="8">The sequence shown here is derived from an EMBL/GenBank/DDBJ whole genome shotgun (WGS) entry which is preliminary data.</text>
</comment>
<dbReference type="InterPro" id="IPR038637">
    <property type="entry name" value="NPCBM_sf"/>
</dbReference>
<dbReference type="Gene3D" id="1.10.1740.10">
    <property type="match status" value="1"/>
</dbReference>
<evidence type="ECO:0000256" key="2">
    <source>
        <dbReference type="ARBA" id="ARBA00023015"/>
    </source>
</evidence>
<dbReference type="InterPro" id="IPR014284">
    <property type="entry name" value="RNA_pol_sigma-70_dom"/>
</dbReference>
<dbReference type="SUPFAM" id="SSF88659">
    <property type="entry name" value="Sigma3 and sigma4 domains of RNA polymerase sigma factors"/>
    <property type="match status" value="1"/>
</dbReference>
<dbReference type="Pfam" id="PF08305">
    <property type="entry name" value="NPCBM"/>
    <property type="match status" value="1"/>
</dbReference>
<evidence type="ECO:0000313" key="9">
    <source>
        <dbReference type="Proteomes" id="UP001600424"/>
    </source>
</evidence>